<dbReference type="GO" id="GO:0005524">
    <property type="term" value="F:ATP binding"/>
    <property type="evidence" value="ECO:0007669"/>
    <property type="project" value="UniProtKB-KW"/>
</dbReference>
<dbReference type="Gene3D" id="3.40.50.300">
    <property type="entry name" value="P-loop containing nucleotide triphosphate hydrolases"/>
    <property type="match status" value="1"/>
</dbReference>
<keyword evidence="1" id="KW-0547">Nucleotide-binding</keyword>
<dbReference type="Gene3D" id="2.40.50.360">
    <property type="entry name" value="RuvB-like helicase, domain II"/>
    <property type="match status" value="1"/>
</dbReference>
<accession>A0A1B6JLY7</accession>
<dbReference type="InterPro" id="IPR012340">
    <property type="entry name" value="NA-bd_OB-fold"/>
</dbReference>
<dbReference type="GO" id="GO:0006325">
    <property type="term" value="P:chromatin organization"/>
    <property type="evidence" value="ECO:0007669"/>
    <property type="project" value="UniProtKB-KW"/>
</dbReference>
<dbReference type="InterPro" id="IPR027238">
    <property type="entry name" value="RuvB-like"/>
</dbReference>
<dbReference type="InterPro" id="IPR027417">
    <property type="entry name" value="P-loop_NTPase"/>
</dbReference>
<keyword evidence="1" id="KW-0539">Nucleus</keyword>
<comment type="catalytic activity">
    <reaction evidence="1">
        <text>ATP + H2O = ADP + phosphate + H(+)</text>
        <dbReference type="Rhea" id="RHEA:13065"/>
        <dbReference type="ChEBI" id="CHEBI:15377"/>
        <dbReference type="ChEBI" id="CHEBI:15378"/>
        <dbReference type="ChEBI" id="CHEBI:30616"/>
        <dbReference type="ChEBI" id="CHEBI:43474"/>
        <dbReference type="ChEBI" id="CHEBI:456216"/>
        <dbReference type="EC" id="3.6.4.12"/>
    </reaction>
</comment>
<gene>
    <name evidence="3" type="ORF">g.2205</name>
</gene>
<feature type="non-terminal residue" evidence="3">
    <location>
        <position position="172"/>
    </location>
</feature>
<comment type="function">
    <text evidence="1">Proposed core component of the chromatin remodeling Ino80 complex which is involved in transcriptional regulation, DNA replication and probably DNA repair.</text>
</comment>
<feature type="non-terminal residue" evidence="3">
    <location>
        <position position="1"/>
    </location>
</feature>
<dbReference type="EMBL" id="GECU01007458">
    <property type="protein sequence ID" value="JAT00249.1"/>
    <property type="molecule type" value="Transcribed_RNA"/>
</dbReference>
<dbReference type="SUPFAM" id="SSF50249">
    <property type="entry name" value="Nucleic acid-binding proteins"/>
    <property type="match status" value="1"/>
</dbReference>
<evidence type="ECO:0000313" key="3">
    <source>
        <dbReference type="EMBL" id="JAT00249.1"/>
    </source>
</evidence>
<keyword evidence="1" id="KW-0378">Hydrolase</keyword>
<feature type="domain" description="TIP49 P-loop" evidence="2">
    <location>
        <begin position="12"/>
        <end position="159"/>
    </location>
</feature>
<keyword evidence="1" id="KW-0227">DNA damage</keyword>
<reference evidence="3" key="1">
    <citation type="submission" date="2015-11" db="EMBL/GenBank/DDBJ databases">
        <title>De novo transcriptome assembly of four potential Pierce s Disease insect vectors from Arizona vineyards.</title>
        <authorList>
            <person name="Tassone E.E."/>
        </authorList>
    </citation>
    <scope>NUCLEOTIDE SEQUENCE</scope>
</reference>
<dbReference type="Pfam" id="PF06068">
    <property type="entry name" value="TIP49"/>
    <property type="match status" value="1"/>
</dbReference>
<sequence>REQHKLVEGEVLEITPTRLTLKTVDIKSVFEIGVRIRQELDRERVDVGDVIRIYKDAGFVTKLGRSSSQKGEDDDGLVRVVDTPEGECLKVETVPTVLTLDELDTINFTEEGEELLFTETYATKNTRAEVDRKVYTWIKEGKAECDKGVVVIEDAACLPDAAFEMLRCFKHG</sequence>
<dbReference type="PANTHER" id="PTHR11093">
    <property type="entry name" value="RUVB-RELATED REPTIN AND PONTIN"/>
    <property type="match status" value="1"/>
</dbReference>
<evidence type="ECO:0000259" key="2">
    <source>
        <dbReference type="Pfam" id="PF06068"/>
    </source>
</evidence>
<dbReference type="GO" id="GO:0003678">
    <property type="term" value="F:DNA helicase activity"/>
    <property type="evidence" value="ECO:0007669"/>
    <property type="project" value="UniProtKB-EC"/>
</dbReference>
<dbReference type="GO" id="GO:0005634">
    <property type="term" value="C:nucleus"/>
    <property type="evidence" value="ECO:0007669"/>
    <property type="project" value="UniProtKB-SubCell"/>
</dbReference>
<name>A0A1B6JLY7_9HEMI</name>
<keyword evidence="1" id="KW-0234">DNA repair</keyword>
<protein>
    <recommendedName>
        <fullName evidence="1">RuvB-like helicase</fullName>
        <ecNumber evidence="1">3.6.4.12</ecNumber>
    </recommendedName>
</protein>
<dbReference type="InterPro" id="IPR042487">
    <property type="entry name" value="RuvBL1/2_DNA/RNA_bd_dom"/>
</dbReference>
<keyword evidence="1" id="KW-0347">Helicase</keyword>
<keyword evidence="1" id="KW-0067">ATP-binding</keyword>
<keyword evidence="1" id="KW-0805">Transcription regulation</keyword>
<keyword evidence="1" id="KW-0804">Transcription</keyword>
<dbReference type="InterPro" id="IPR010339">
    <property type="entry name" value="TIP49_P-loop"/>
</dbReference>
<dbReference type="GO" id="GO:0006281">
    <property type="term" value="P:DNA repair"/>
    <property type="evidence" value="ECO:0007669"/>
    <property type="project" value="UniProtKB-KW"/>
</dbReference>
<comment type="subcellular location">
    <subcellularLocation>
        <location evidence="1">Nucleus</location>
    </subcellularLocation>
</comment>
<keyword evidence="1" id="KW-0156">Chromatin regulator</keyword>
<dbReference type="EC" id="3.6.4.12" evidence="1"/>
<dbReference type="GO" id="GO:0016887">
    <property type="term" value="F:ATP hydrolysis activity"/>
    <property type="evidence" value="ECO:0007669"/>
    <property type="project" value="RHEA"/>
</dbReference>
<dbReference type="AlphaFoldDB" id="A0A1B6JLY7"/>
<comment type="similarity">
    <text evidence="1">Belongs to the RuvB family.</text>
</comment>
<evidence type="ECO:0000256" key="1">
    <source>
        <dbReference type="RuleBase" id="RU363048"/>
    </source>
</evidence>
<proteinExistence type="inferred from homology"/>
<organism evidence="3">
    <name type="scientific">Homalodisca liturata</name>
    <dbReference type="NCBI Taxonomy" id="320908"/>
    <lineage>
        <taxon>Eukaryota</taxon>
        <taxon>Metazoa</taxon>
        <taxon>Ecdysozoa</taxon>
        <taxon>Arthropoda</taxon>
        <taxon>Hexapoda</taxon>
        <taxon>Insecta</taxon>
        <taxon>Pterygota</taxon>
        <taxon>Neoptera</taxon>
        <taxon>Paraneoptera</taxon>
        <taxon>Hemiptera</taxon>
        <taxon>Auchenorrhyncha</taxon>
        <taxon>Membracoidea</taxon>
        <taxon>Cicadellidae</taxon>
        <taxon>Cicadellinae</taxon>
        <taxon>Proconiini</taxon>
        <taxon>Homalodisca</taxon>
    </lineage>
</organism>